<sequence length="141" mass="14803">MRILSTALLLAVTGCASNIPANMAGPAAIGAVDWAKATTVEVHLGDFHFHPETLRFNAGAPVALVLINTGGTEHKFVAPRFFAEAVIKPGQARPGVDGITLKAGERTRIDLAPTRPDTYGLECTEMLHSMLGMSGSIVVVP</sequence>
<dbReference type="SUPFAM" id="SSF49503">
    <property type="entry name" value="Cupredoxins"/>
    <property type="match status" value="1"/>
</dbReference>
<evidence type="ECO:0000256" key="3">
    <source>
        <dbReference type="SAM" id="SignalP"/>
    </source>
</evidence>
<gene>
    <name evidence="5" type="ORF">TMPK1_31130</name>
</gene>
<dbReference type="GO" id="GO:0005507">
    <property type="term" value="F:copper ion binding"/>
    <property type="evidence" value="ECO:0007669"/>
    <property type="project" value="InterPro"/>
</dbReference>
<evidence type="ECO:0000313" key="6">
    <source>
        <dbReference type="Proteomes" id="UP000681075"/>
    </source>
</evidence>
<accession>A0A8S8XHX8</accession>
<protein>
    <recommendedName>
        <fullName evidence="4">Blue (type 1) copper domain-containing protein</fullName>
    </recommendedName>
</protein>
<dbReference type="PROSITE" id="PS51257">
    <property type="entry name" value="PROKAR_LIPOPROTEIN"/>
    <property type="match status" value="1"/>
</dbReference>
<keyword evidence="1" id="KW-0479">Metal-binding</keyword>
<dbReference type="Gene3D" id="2.60.40.420">
    <property type="entry name" value="Cupredoxins - blue copper proteins"/>
    <property type="match status" value="1"/>
</dbReference>
<dbReference type="PANTHER" id="PTHR38439">
    <property type="entry name" value="AURACYANIN-B"/>
    <property type="match status" value="1"/>
</dbReference>
<name>A0A8S8XHX8_9PROT</name>
<dbReference type="PANTHER" id="PTHR38439:SF3">
    <property type="entry name" value="COPPER-RESISTANT CUPROPROTEIN COPI"/>
    <property type="match status" value="1"/>
</dbReference>
<evidence type="ECO:0000313" key="5">
    <source>
        <dbReference type="EMBL" id="GIL40876.1"/>
    </source>
</evidence>
<dbReference type="InterPro" id="IPR000923">
    <property type="entry name" value="BlueCu_1"/>
</dbReference>
<dbReference type="InterPro" id="IPR050845">
    <property type="entry name" value="Cu-binding_ET"/>
</dbReference>
<reference evidence="5" key="1">
    <citation type="submission" date="2021-02" db="EMBL/GenBank/DDBJ databases">
        <title>Genome sequence of Rhodospirillales sp. strain TMPK1 isolated from soil.</title>
        <authorList>
            <person name="Nakai R."/>
            <person name="Kusada H."/>
            <person name="Tamaki H."/>
        </authorList>
    </citation>
    <scope>NUCLEOTIDE SEQUENCE</scope>
    <source>
        <strain evidence="5">TMPK1</strain>
    </source>
</reference>
<dbReference type="GO" id="GO:0009055">
    <property type="term" value="F:electron transfer activity"/>
    <property type="evidence" value="ECO:0007669"/>
    <property type="project" value="InterPro"/>
</dbReference>
<evidence type="ECO:0000256" key="2">
    <source>
        <dbReference type="ARBA" id="ARBA00023008"/>
    </source>
</evidence>
<comment type="caution">
    <text evidence="5">The sequence shown here is derived from an EMBL/GenBank/DDBJ whole genome shotgun (WGS) entry which is preliminary data.</text>
</comment>
<evidence type="ECO:0000256" key="1">
    <source>
        <dbReference type="ARBA" id="ARBA00022723"/>
    </source>
</evidence>
<feature type="signal peptide" evidence="3">
    <location>
        <begin position="1"/>
        <end position="23"/>
    </location>
</feature>
<dbReference type="AlphaFoldDB" id="A0A8S8XHX8"/>
<keyword evidence="3" id="KW-0732">Signal</keyword>
<evidence type="ECO:0000259" key="4">
    <source>
        <dbReference type="Pfam" id="PF00127"/>
    </source>
</evidence>
<keyword evidence="2" id="KW-0186">Copper</keyword>
<feature type="domain" description="Blue (type 1) copper" evidence="4">
    <location>
        <begin position="39"/>
        <end position="139"/>
    </location>
</feature>
<organism evidence="5 6">
    <name type="scientific">Roseiterribacter gracilis</name>
    <dbReference type="NCBI Taxonomy" id="2812848"/>
    <lineage>
        <taxon>Bacteria</taxon>
        <taxon>Pseudomonadati</taxon>
        <taxon>Pseudomonadota</taxon>
        <taxon>Alphaproteobacteria</taxon>
        <taxon>Rhodospirillales</taxon>
        <taxon>Roseiterribacteraceae</taxon>
        <taxon>Roseiterribacter</taxon>
    </lineage>
</organism>
<dbReference type="Pfam" id="PF00127">
    <property type="entry name" value="Copper-bind"/>
    <property type="match status" value="1"/>
</dbReference>
<proteinExistence type="predicted"/>
<keyword evidence="6" id="KW-1185">Reference proteome</keyword>
<dbReference type="Proteomes" id="UP000681075">
    <property type="component" value="Unassembled WGS sequence"/>
</dbReference>
<dbReference type="EMBL" id="BOPV01000001">
    <property type="protein sequence ID" value="GIL40876.1"/>
    <property type="molecule type" value="Genomic_DNA"/>
</dbReference>
<dbReference type="InterPro" id="IPR008972">
    <property type="entry name" value="Cupredoxin"/>
</dbReference>
<feature type="chain" id="PRO_5035844286" description="Blue (type 1) copper domain-containing protein" evidence="3">
    <location>
        <begin position="24"/>
        <end position="141"/>
    </location>
</feature>
<dbReference type="RefSeq" id="WP_420244112.1">
    <property type="nucleotide sequence ID" value="NZ_BOPV01000001.1"/>
</dbReference>